<dbReference type="Proteomes" id="UP000005561">
    <property type="component" value="Unassembled WGS sequence"/>
</dbReference>
<keyword evidence="3" id="KW-0597">Phosphoprotein</keyword>
<evidence type="ECO:0000259" key="10">
    <source>
        <dbReference type="Pfam" id="PF07730"/>
    </source>
</evidence>
<dbReference type="EMBL" id="ACCL02000016">
    <property type="protein sequence ID" value="EET59707.1"/>
    <property type="molecule type" value="Genomic_DNA"/>
</dbReference>
<evidence type="ECO:0000256" key="7">
    <source>
        <dbReference type="ARBA" id="ARBA00022840"/>
    </source>
</evidence>
<dbReference type="STRING" id="168384.SAMN05660368_02617"/>
<dbReference type="GO" id="GO:0000155">
    <property type="term" value="F:phosphorelay sensor kinase activity"/>
    <property type="evidence" value="ECO:0007669"/>
    <property type="project" value="InterPro"/>
</dbReference>
<evidence type="ECO:0000313" key="12">
    <source>
        <dbReference type="Proteomes" id="UP000005561"/>
    </source>
</evidence>
<evidence type="ECO:0000256" key="2">
    <source>
        <dbReference type="ARBA" id="ARBA00012438"/>
    </source>
</evidence>
<feature type="transmembrane region" description="Helical" evidence="9">
    <location>
        <begin position="170"/>
        <end position="187"/>
    </location>
</feature>
<gene>
    <name evidence="11" type="ORF">BRYFOR_08323</name>
</gene>
<feature type="transmembrane region" description="Helical" evidence="9">
    <location>
        <begin position="77"/>
        <end position="100"/>
    </location>
</feature>
<comment type="catalytic activity">
    <reaction evidence="1">
        <text>ATP + protein L-histidine = ADP + protein N-phospho-L-histidine.</text>
        <dbReference type="EC" id="2.7.13.3"/>
    </reaction>
</comment>
<organism evidence="11 12">
    <name type="scientific">Marvinbryantia formatexigens DSM 14469</name>
    <dbReference type="NCBI Taxonomy" id="478749"/>
    <lineage>
        <taxon>Bacteria</taxon>
        <taxon>Bacillati</taxon>
        <taxon>Bacillota</taxon>
        <taxon>Clostridia</taxon>
        <taxon>Lachnospirales</taxon>
        <taxon>Lachnospiraceae</taxon>
        <taxon>Marvinbryantia</taxon>
    </lineage>
</organism>
<keyword evidence="7" id="KW-0067">ATP-binding</keyword>
<keyword evidence="4" id="KW-0808">Transferase</keyword>
<dbReference type="InterPro" id="IPR011712">
    <property type="entry name" value="Sig_transdc_His_kin_sub3_dim/P"/>
</dbReference>
<evidence type="ECO:0000313" key="11">
    <source>
        <dbReference type="EMBL" id="EET59707.1"/>
    </source>
</evidence>
<dbReference type="GO" id="GO:0016020">
    <property type="term" value="C:membrane"/>
    <property type="evidence" value="ECO:0007669"/>
    <property type="project" value="InterPro"/>
</dbReference>
<feature type="transmembrane region" description="Helical" evidence="9">
    <location>
        <begin position="144"/>
        <end position="163"/>
    </location>
</feature>
<dbReference type="PANTHER" id="PTHR24421">
    <property type="entry name" value="NITRATE/NITRITE SENSOR PROTEIN NARX-RELATED"/>
    <property type="match status" value="1"/>
</dbReference>
<keyword evidence="9" id="KW-0472">Membrane</keyword>
<evidence type="ECO:0000256" key="5">
    <source>
        <dbReference type="ARBA" id="ARBA00022741"/>
    </source>
</evidence>
<dbReference type="CDD" id="cd16917">
    <property type="entry name" value="HATPase_UhpB-NarQ-NarX-like"/>
    <property type="match status" value="1"/>
</dbReference>
<evidence type="ECO:0000256" key="4">
    <source>
        <dbReference type="ARBA" id="ARBA00022679"/>
    </source>
</evidence>
<dbReference type="Gene3D" id="1.20.5.1930">
    <property type="match status" value="1"/>
</dbReference>
<dbReference type="SUPFAM" id="SSF55874">
    <property type="entry name" value="ATPase domain of HSP90 chaperone/DNA topoisomerase II/histidine kinase"/>
    <property type="match status" value="1"/>
</dbReference>
<keyword evidence="6 11" id="KW-0418">Kinase</keyword>
<keyword evidence="5" id="KW-0547">Nucleotide-binding</keyword>
<evidence type="ECO:0000256" key="6">
    <source>
        <dbReference type="ARBA" id="ARBA00022777"/>
    </source>
</evidence>
<keyword evidence="9" id="KW-1133">Transmembrane helix</keyword>
<dbReference type="Pfam" id="PF07730">
    <property type="entry name" value="HisKA_3"/>
    <property type="match status" value="1"/>
</dbReference>
<dbReference type="AlphaFoldDB" id="C6LI52"/>
<feature type="transmembrane region" description="Helical" evidence="9">
    <location>
        <begin position="47"/>
        <end position="65"/>
    </location>
</feature>
<dbReference type="eggNOG" id="COG4585">
    <property type="taxonomic scope" value="Bacteria"/>
</dbReference>
<proteinExistence type="predicted"/>
<evidence type="ECO:0000256" key="3">
    <source>
        <dbReference type="ARBA" id="ARBA00022553"/>
    </source>
</evidence>
<dbReference type="PANTHER" id="PTHR24421:SF10">
    <property type="entry name" value="NITRATE_NITRITE SENSOR PROTEIN NARQ"/>
    <property type="match status" value="1"/>
</dbReference>
<protein>
    <recommendedName>
        <fullName evidence="2">histidine kinase</fullName>
        <ecNumber evidence="2">2.7.13.3</ecNumber>
    </recommendedName>
</protein>
<dbReference type="RefSeq" id="WP_006863100.1">
    <property type="nucleotide sequence ID" value="NZ_ACCL02000016.1"/>
</dbReference>
<accession>C6LI52</accession>
<comment type="caution">
    <text evidence="11">The sequence shown here is derived from an EMBL/GenBank/DDBJ whole genome shotgun (WGS) entry which is preliminary data.</text>
</comment>
<dbReference type="Gene3D" id="3.30.565.10">
    <property type="entry name" value="Histidine kinase-like ATPase, C-terminal domain"/>
    <property type="match status" value="1"/>
</dbReference>
<keyword evidence="12" id="KW-1185">Reference proteome</keyword>
<sequence length="426" mass="47521">MELYRKMCYTLGADIRRKVSHMNYLTDCCVLLLYCFCSLLFLPLDTAFIAAFFLAVSISMFLYVYPDFRVRCLVTAGYAATLFLSAPLIRFLPLVLYTFYFPWQEKPSLAHPFHKEPAGQENAPSAGRPRCAAAAFAAAYLSGVPVWAAAYLPGAAALAGLIFQTVPLRRLPLLFFTGTGCLLSILLRRKTDSYETLVAVYRKTRDDDTEIKLLLQEKNQSLLEKQDYEIYAATLNERNRIAREIHDNVGHMLTRSILMVGALKTVNKNDTLSVPLCQLDETLNLAMNSIRESVHDLHDRSINLEGSLRTLADDFTFCPVSLQYDMSADVPADIKYCFIAVVKEALVNISRHSNASAARILAQEHPAFYRLSVSDNGTGNSKTDAYGAGGIGLINMQSRVASLKGTLQIFRNRGFCVFITIPKNIT</sequence>
<dbReference type="InterPro" id="IPR050482">
    <property type="entry name" value="Sensor_HK_TwoCompSys"/>
</dbReference>
<reference evidence="11" key="1">
    <citation type="submission" date="2009-07" db="EMBL/GenBank/DDBJ databases">
        <authorList>
            <person name="Weinstock G."/>
            <person name="Sodergren E."/>
            <person name="Clifton S."/>
            <person name="Fulton L."/>
            <person name="Fulton B."/>
            <person name="Courtney L."/>
            <person name="Fronick C."/>
            <person name="Harrison M."/>
            <person name="Strong C."/>
            <person name="Farmer C."/>
            <person name="Delahaunty K."/>
            <person name="Markovic C."/>
            <person name="Hall O."/>
            <person name="Minx P."/>
            <person name="Tomlinson C."/>
            <person name="Mitreva M."/>
            <person name="Nelson J."/>
            <person name="Hou S."/>
            <person name="Wollam A."/>
            <person name="Pepin K.H."/>
            <person name="Johnson M."/>
            <person name="Bhonagiri V."/>
            <person name="Nash W.E."/>
            <person name="Warren W."/>
            <person name="Chinwalla A."/>
            <person name="Mardis E.R."/>
            <person name="Wilson R.K."/>
        </authorList>
    </citation>
    <scope>NUCLEOTIDE SEQUENCE [LARGE SCALE GENOMIC DNA]</scope>
    <source>
        <strain evidence="11">DSM 14469</strain>
    </source>
</reference>
<evidence type="ECO:0000256" key="9">
    <source>
        <dbReference type="SAM" id="Phobius"/>
    </source>
</evidence>
<feature type="transmembrane region" description="Helical" evidence="9">
    <location>
        <begin position="21"/>
        <end position="41"/>
    </location>
</feature>
<feature type="domain" description="Signal transduction histidine kinase subgroup 3 dimerisation and phosphoacceptor" evidence="10">
    <location>
        <begin position="237"/>
        <end position="299"/>
    </location>
</feature>
<dbReference type="InterPro" id="IPR036890">
    <property type="entry name" value="HATPase_C_sf"/>
</dbReference>
<name>C6LI52_9FIRM</name>
<dbReference type="GO" id="GO:0046983">
    <property type="term" value="F:protein dimerization activity"/>
    <property type="evidence" value="ECO:0007669"/>
    <property type="project" value="InterPro"/>
</dbReference>
<dbReference type="GO" id="GO:0005524">
    <property type="term" value="F:ATP binding"/>
    <property type="evidence" value="ECO:0007669"/>
    <property type="project" value="UniProtKB-KW"/>
</dbReference>
<keyword evidence="9" id="KW-0812">Transmembrane</keyword>
<dbReference type="EC" id="2.7.13.3" evidence="2"/>
<evidence type="ECO:0000256" key="1">
    <source>
        <dbReference type="ARBA" id="ARBA00000085"/>
    </source>
</evidence>
<keyword evidence="8" id="KW-0902">Two-component regulatory system</keyword>
<evidence type="ECO:0000256" key="8">
    <source>
        <dbReference type="ARBA" id="ARBA00023012"/>
    </source>
</evidence>